<proteinExistence type="predicted"/>
<evidence type="ECO:0000313" key="4">
    <source>
        <dbReference type="Proteomes" id="UP001596443"/>
    </source>
</evidence>
<evidence type="ECO:0000256" key="1">
    <source>
        <dbReference type="SAM" id="MobiDB-lite"/>
    </source>
</evidence>
<reference evidence="3 4" key="1">
    <citation type="journal article" date="2019" name="Int. J. Syst. Evol. Microbiol.">
        <title>The Global Catalogue of Microorganisms (GCM) 10K type strain sequencing project: providing services to taxonomists for standard genome sequencing and annotation.</title>
        <authorList>
            <consortium name="The Broad Institute Genomics Platform"/>
            <consortium name="The Broad Institute Genome Sequencing Center for Infectious Disease"/>
            <person name="Wu L."/>
            <person name="Ma J."/>
        </authorList>
    </citation>
    <scope>NUCLEOTIDE SEQUENCE [LARGE SCALE GENOMIC DNA]</scope>
    <source>
        <strain evidence="3 4">SYNS20</strain>
    </source>
</reference>
<sequence length="155" mass="17120">MVLDVETPAQPDLTNRPIPSVVDVDEAVDSDSDLRREELEAALADGAWAEGFREWGEYTDLIEAEVQALADAEVFGELDFFWDPTEQRIRHELPAITDLDGIDPDLESRAAVELSELCQTVIETVEHGYLDWGSDGGADESWTAETFEGDGPPEP</sequence>
<dbReference type="Proteomes" id="UP001596443">
    <property type="component" value="Unassembled WGS sequence"/>
</dbReference>
<dbReference type="Pfam" id="PF25955">
    <property type="entry name" value="DUF7992"/>
    <property type="match status" value="1"/>
</dbReference>
<dbReference type="RefSeq" id="WP_284063500.1">
    <property type="nucleotide sequence ID" value="NZ_CP126159.1"/>
</dbReference>
<dbReference type="AlphaFoldDB" id="A0ABD5TAJ4"/>
<feature type="domain" description="DUF7992" evidence="2">
    <location>
        <begin position="3"/>
        <end position="143"/>
    </location>
</feature>
<keyword evidence="4" id="KW-1185">Reference proteome</keyword>
<gene>
    <name evidence="3" type="ORF">ACFQFD_01340</name>
</gene>
<feature type="region of interest" description="Disordered" evidence="1">
    <location>
        <begin position="132"/>
        <end position="155"/>
    </location>
</feature>
<dbReference type="EMBL" id="JBHSWX010000001">
    <property type="protein sequence ID" value="MFC6784679.1"/>
    <property type="molecule type" value="Genomic_DNA"/>
</dbReference>
<evidence type="ECO:0000313" key="3">
    <source>
        <dbReference type="EMBL" id="MFC6784679.1"/>
    </source>
</evidence>
<evidence type="ECO:0000259" key="2">
    <source>
        <dbReference type="Pfam" id="PF25955"/>
    </source>
</evidence>
<comment type="caution">
    <text evidence="3">The sequence shown here is derived from an EMBL/GenBank/DDBJ whole genome shotgun (WGS) entry which is preliminary data.</text>
</comment>
<organism evidence="3 4">
    <name type="scientific">Halobaculum halobium</name>
    <dbReference type="NCBI Taxonomy" id="3032281"/>
    <lineage>
        <taxon>Archaea</taxon>
        <taxon>Methanobacteriati</taxon>
        <taxon>Methanobacteriota</taxon>
        <taxon>Stenosarchaea group</taxon>
        <taxon>Halobacteria</taxon>
        <taxon>Halobacteriales</taxon>
        <taxon>Haloferacaceae</taxon>
        <taxon>Halobaculum</taxon>
    </lineage>
</organism>
<accession>A0ABD5TAJ4</accession>
<dbReference type="GeneID" id="81211395"/>
<name>A0ABD5TAJ4_9EURY</name>
<protein>
    <recommendedName>
        <fullName evidence="2">DUF7992 domain-containing protein</fullName>
    </recommendedName>
</protein>
<dbReference type="InterPro" id="IPR058305">
    <property type="entry name" value="DUF7992"/>
</dbReference>